<feature type="region of interest" description="Disordered" evidence="1">
    <location>
        <begin position="223"/>
        <end position="278"/>
    </location>
</feature>
<organism evidence="2 3">
    <name type="scientific">Venturia inaequalis</name>
    <name type="common">Apple scab fungus</name>
    <dbReference type="NCBI Taxonomy" id="5025"/>
    <lineage>
        <taxon>Eukaryota</taxon>
        <taxon>Fungi</taxon>
        <taxon>Dikarya</taxon>
        <taxon>Ascomycota</taxon>
        <taxon>Pezizomycotina</taxon>
        <taxon>Dothideomycetes</taxon>
        <taxon>Pleosporomycetidae</taxon>
        <taxon>Venturiales</taxon>
        <taxon>Venturiaceae</taxon>
        <taxon>Venturia</taxon>
    </lineage>
</organism>
<feature type="region of interest" description="Disordered" evidence="1">
    <location>
        <begin position="80"/>
        <end position="137"/>
    </location>
</feature>
<name>A0A8H3V978_VENIN</name>
<comment type="caution">
    <text evidence="2">The sequence shown here is derived from an EMBL/GenBank/DDBJ whole genome shotgun (WGS) entry which is preliminary data.</text>
</comment>
<gene>
    <name evidence="2" type="ORF">BLS_004269</name>
</gene>
<proteinExistence type="predicted"/>
<evidence type="ECO:0000256" key="1">
    <source>
        <dbReference type="SAM" id="MobiDB-lite"/>
    </source>
</evidence>
<sequence>MAGIVSNIIQNSIGGFVTGAVTTVGGYAGSAVTGVGNLIESSGRAVGEVGIAGKLGGVGDGINNYAKSIQNATAPNAGGAVHAKKAANSNPKALPSSGTKKALPPAKQVKALPAPPAKKDTVTKPLTKSKTPYVPPAGVAVNDKVKKVTAGTNGKKGITPEKKSLPASKPAADSVALKAKTLYTPPTAGKPPKPVVPSSVKTPKPAIPGFGFGDTASKAGSVAGGYKPAYSAPTGGNKTSLKPSGPKPAIGGYGLGERSSIKPGTVAGSVSGGGPKFF</sequence>
<feature type="compositionally biased region" description="Polar residues" evidence="1">
    <location>
        <begin position="87"/>
        <end position="99"/>
    </location>
</feature>
<dbReference type="Proteomes" id="UP000433883">
    <property type="component" value="Unassembled WGS sequence"/>
</dbReference>
<reference evidence="2 3" key="1">
    <citation type="submission" date="2019-11" db="EMBL/GenBank/DDBJ databases">
        <title>Venturia inaequalis Genome Resource.</title>
        <authorList>
            <person name="Lichtner F.J."/>
        </authorList>
    </citation>
    <scope>NUCLEOTIDE SEQUENCE [LARGE SCALE GENOMIC DNA]</scope>
    <source>
        <strain evidence="2">Bline_iso_100314</strain>
    </source>
</reference>
<dbReference type="EMBL" id="WNWQ01000028">
    <property type="protein sequence ID" value="KAE9983496.1"/>
    <property type="molecule type" value="Genomic_DNA"/>
</dbReference>
<dbReference type="AlphaFoldDB" id="A0A8H3V978"/>
<evidence type="ECO:0000313" key="3">
    <source>
        <dbReference type="Proteomes" id="UP000433883"/>
    </source>
</evidence>
<evidence type="ECO:0000313" key="2">
    <source>
        <dbReference type="EMBL" id="KAE9983496.1"/>
    </source>
</evidence>
<accession>A0A8H3V978</accession>
<protein>
    <submittedName>
        <fullName evidence="2">Uncharacterized protein</fullName>
    </submittedName>
</protein>